<sequence>MQGHGELAVHAELELVGGAVADPDGGGVLIAGQPVQFGLSEPGGCYDRTVATAQGTVTVDRRRC</sequence>
<protein>
    <submittedName>
        <fullName evidence="1">Uncharacterized protein</fullName>
    </submittedName>
</protein>
<accession>A0ABZ1Q5D4</accession>
<name>A0ABZ1Q5D4_9ACTN</name>
<proteinExistence type="predicted"/>
<organism evidence="1 2">
    <name type="scientific">Streptomyces erythrochromogenes</name>
    <dbReference type="NCBI Taxonomy" id="285574"/>
    <lineage>
        <taxon>Bacteria</taxon>
        <taxon>Bacillati</taxon>
        <taxon>Actinomycetota</taxon>
        <taxon>Actinomycetes</taxon>
        <taxon>Kitasatosporales</taxon>
        <taxon>Streptomycetaceae</taxon>
        <taxon>Streptomyces</taxon>
    </lineage>
</organism>
<reference evidence="1" key="1">
    <citation type="submission" date="2022-10" db="EMBL/GenBank/DDBJ databases">
        <title>The complete genomes of actinobacterial strains from the NBC collection.</title>
        <authorList>
            <person name="Joergensen T.S."/>
            <person name="Alvarez Arevalo M."/>
            <person name="Sterndorff E.B."/>
            <person name="Faurdal D."/>
            <person name="Vuksanovic O."/>
            <person name="Mourched A.-S."/>
            <person name="Charusanti P."/>
            <person name="Shaw S."/>
            <person name="Blin K."/>
            <person name="Weber T."/>
        </authorList>
    </citation>
    <scope>NUCLEOTIDE SEQUENCE</scope>
    <source>
        <strain evidence="1">NBC_00303</strain>
    </source>
</reference>
<dbReference type="Proteomes" id="UP001432312">
    <property type="component" value="Chromosome"/>
</dbReference>
<dbReference type="EMBL" id="CP108036">
    <property type="protein sequence ID" value="WUN77610.1"/>
    <property type="molecule type" value="Genomic_DNA"/>
</dbReference>
<keyword evidence="2" id="KW-1185">Reference proteome</keyword>
<evidence type="ECO:0000313" key="1">
    <source>
        <dbReference type="EMBL" id="WUN77610.1"/>
    </source>
</evidence>
<gene>
    <name evidence="1" type="ORF">OHA91_03315</name>
</gene>
<evidence type="ECO:0000313" key="2">
    <source>
        <dbReference type="Proteomes" id="UP001432312"/>
    </source>
</evidence>